<dbReference type="PANTHER" id="PTHR23155:SF1139">
    <property type="entry name" value="CC-NBS-LRR RESISTANCE PROTEIN"/>
    <property type="match status" value="1"/>
</dbReference>
<dbReference type="GO" id="GO:0043531">
    <property type="term" value="F:ADP binding"/>
    <property type="evidence" value="ECO:0007669"/>
    <property type="project" value="InterPro"/>
</dbReference>
<organism evidence="4 5">
    <name type="scientific">Prunus armeniaca</name>
    <name type="common">Apricot</name>
    <name type="synonym">Armeniaca vulgaris</name>
    <dbReference type="NCBI Taxonomy" id="36596"/>
    <lineage>
        <taxon>Eukaryota</taxon>
        <taxon>Viridiplantae</taxon>
        <taxon>Streptophyta</taxon>
        <taxon>Embryophyta</taxon>
        <taxon>Tracheophyta</taxon>
        <taxon>Spermatophyta</taxon>
        <taxon>Magnoliopsida</taxon>
        <taxon>eudicotyledons</taxon>
        <taxon>Gunneridae</taxon>
        <taxon>Pentapetalae</taxon>
        <taxon>rosids</taxon>
        <taxon>fabids</taxon>
        <taxon>Rosales</taxon>
        <taxon>Rosaceae</taxon>
        <taxon>Amygdaloideae</taxon>
        <taxon>Amygdaleae</taxon>
        <taxon>Prunus</taxon>
    </lineage>
</organism>
<dbReference type="InterPro" id="IPR055414">
    <property type="entry name" value="LRR_R13L4/SHOC2-like"/>
</dbReference>
<dbReference type="Gene3D" id="3.80.10.10">
    <property type="entry name" value="Ribonuclease Inhibitor"/>
    <property type="match status" value="1"/>
</dbReference>
<name>A0A6J5WHZ0_PRUAR</name>
<sequence>MGRLMSCLLNATSTKESKNPCHYPQCDCFINCTNTSYMCFGEKLSEDECWRILKYKAFPDASAVLSEDQEKIGREIAKKCAGVPLVAKVLGNMMRSKDFDGWRSLVESRIWDLPEGEERILSVLKLSFDELKPPSLKQCFAYCSMFVKDFQIRKCDLINLWMAQGLLYPSPPNRRNLEMEDIKALPKSIGKLYNLQTLRMSRVKLEEYPKELQNLINLRHVYFDWDVMKFPAGMGRLTNLRTLVFFIVGKETGPGIEELASLNLLRGKLSIYNLEHVRDGEEAKKAKLVEKTNIRQLSLDGRRTGQASPMMRRY</sequence>
<dbReference type="GO" id="GO:0098542">
    <property type="term" value="P:defense response to other organism"/>
    <property type="evidence" value="ECO:0007669"/>
    <property type="project" value="TreeGrafter"/>
</dbReference>
<dbReference type="InterPro" id="IPR042197">
    <property type="entry name" value="Apaf_helical"/>
</dbReference>
<keyword evidence="1" id="KW-0677">Repeat</keyword>
<dbReference type="EMBL" id="CAEKKB010000002">
    <property type="protein sequence ID" value="CAB4299705.1"/>
    <property type="molecule type" value="Genomic_DNA"/>
</dbReference>
<dbReference type="OrthoDB" id="1164104at2759"/>
<dbReference type="Pfam" id="PF23598">
    <property type="entry name" value="LRR_14"/>
    <property type="match status" value="1"/>
</dbReference>
<evidence type="ECO:0000259" key="3">
    <source>
        <dbReference type="Pfam" id="PF23598"/>
    </source>
</evidence>
<dbReference type="Gene3D" id="1.10.8.430">
    <property type="entry name" value="Helical domain of apoptotic protease-activating factors"/>
    <property type="match status" value="1"/>
</dbReference>
<reference evidence="5" key="1">
    <citation type="journal article" date="2020" name="Genome Biol.">
        <title>Gamete binning: chromosome-level and haplotype-resolved genome assembly enabled by high-throughput single-cell sequencing of gamete genomes.</title>
        <authorList>
            <person name="Campoy J.A."/>
            <person name="Sun H."/>
            <person name="Goel M."/>
            <person name="Jiao W.-B."/>
            <person name="Folz-Donahue K."/>
            <person name="Wang N."/>
            <person name="Rubio M."/>
            <person name="Liu C."/>
            <person name="Kukat C."/>
            <person name="Ruiz D."/>
            <person name="Huettel B."/>
            <person name="Schneeberger K."/>
        </authorList>
    </citation>
    <scope>NUCLEOTIDE SEQUENCE [LARGE SCALE GENOMIC DNA]</scope>
    <source>
        <strain evidence="5">cv. Rojo Pasion</strain>
    </source>
</reference>
<proteinExistence type="predicted"/>
<keyword evidence="5" id="KW-1185">Reference proteome</keyword>
<dbReference type="SUPFAM" id="SSF52540">
    <property type="entry name" value="P-loop containing nucleoside triphosphate hydrolases"/>
    <property type="match status" value="1"/>
</dbReference>
<dbReference type="InterPro" id="IPR044974">
    <property type="entry name" value="Disease_R_plants"/>
</dbReference>
<dbReference type="AlphaFoldDB" id="A0A6J5WHZ0"/>
<evidence type="ECO:0000313" key="5">
    <source>
        <dbReference type="Proteomes" id="UP000507245"/>
    </source>
</evidence>
<dbReference type="InterPro" id="IPR027417">
    <property type="entry name" value="P-loop_NTPase"/>
</dbReference>
<dbReference type="Proteomes" id="UP000507245">
    <property type="component" value="Unassembled WGS sequence"/>
</dbReference>
<keyword evidence="2" id="KW-0611">Plant defense</keyword>
<dbReference type="InterPro" id="IPR032675">
    <property type="entry name" value="LRR_dom_sf"/>
</dbReference>
<dbReference type="SUPFAM" id="SSF52047">
    <property type="entry name" value="RNI-like"/>
    <property type="match status" value="1"/>
</dbReference>
<evidence type="ECO:0000313" key="4">
    <source>
        <dbReference type="EMBL" id="CAB4299705.1"/>
    </source>
</evidence>
<gene>
    <name evidence="4" type="ORF">ORAREDHAP_LOCUS14341</name>
</gene>
<feature type="domain" description="Disease resistance R13L4/SHOC-2-like LRR" evidence="3">
    <location>
        <begin position="177"/>
        <end position="300"/>
    </location>
</feature>
<evidence type="ECO:0000256" key="1">
    <source>
        <dbReference type="ARBA" id="ARBA00022737"/>
    </source>
</evidence>
<dbReference type="PANTHER" id="PTHR23155">
    <property type="entry name" value="DISEASE RESISTANCE PROTEIN RP"/>
    <property type="match status" value="1"/>
</dbReference>
<protein>
    <recommendedName>
        <fullName evidence="3">Disease resistance R13L4/SHOC-2-like LRR domain-containing protein</fullName>
    </recommendedName>
</protein>
<evidence type="ECO:0000256" key="2">
    <source>
        <dbReference type="ARBA" id="ARBA00022821"/>
    </source>
</evidence>
<accession>A0A6J5WHZ0</accession>